<reference evidence="2 3" key="1">
    <citation type="submission" date="2021-02" db="EMBL/GenBank/DDBJ databases">
        <title>Paenibacillus tianjinensis sp. nov.</title>
        <authorList>
            <person name="Liu H."/>
        </authorList>
    </citation>
    <scope>NUCLEOTIDE SEQUENCE [LARGE SCALE GENOMIC DNA]</scope>
    <source>
        <strain evidence="2 3">TB2019</strain>
    </source>
</reference>
<dbReference type="InterPro" id="IPR000415">
    <property type="entry name" value="Nitroreductase-like"/>
</dbReference>
<dbReference type="RefSeq" id="WP_206101377.1">
    <property type="nucleotide sequence ID" value="NZ_CP070969.1"/>
</dbReference>
<protein>
    <recommendedName>
        <fullName evidence="4">Nitroreductase domain-containing protein</fullName>
    </recommendedName>
</protein>
<keyword evidence="1" id="KW-0472">Membrane</keyword>
<dbReference type="SUPFAM" id="SSF55469">
    <property type="entry name" value="FMN-dependent nitroreductase-like"/>
    <property type="match status" value="1"/>
</dbReference>
<keyword evidence="3" id="KW-1185">Reference proteome</keyword>
<dbReference type="EMBL" id="CP070969">
    <property type="protein sequence ID" value="QSF43756.1"/>
    <property type="molecule type" value="Genomic_DNA"/>
</dbReference>
<keyword evidence="1" id="KW-1133">Transmembrane helix</keyword>
<sequence length="401" mass="44395">MKKAVKKSVSLVLISLSALVLLIVGILFYISGVLQKPAYLEPWNTTYAAQFGDPRIRLAAHGLLAASGHNMQPWRIALSGSEPMSLYLYADSSRMSKEADPLARQMMISQGTFLDYIDVAGQKLGYAVGLDLFPMGQYNEQTLAQSMDTYPVAKLTLRKRPPQDTPLYDDLFLPDTNRMAYSPVPLTRQQIEQLEAVSDDSGVSIRIVQDKANLDKLGHYAMQGAAIEAAAASVAKESEDIFRANEREKNQYRYGFSVEGQGTTGFMKHIMQGLVTLFPSMNSGKAAEDRLIQSVQTAVDSTPAYALILTKDNSRDSQVRSGIVYSRLILEAHQLGLAMQPLSQVLEEYLQMQEPYRAIHREYAPGGGTIQMLVRLGQPIKEAPLSMRREVTELLIPADAK</sequence>
<proteinExistence type="predicted"/>
<dbReference type="Proteomes" id="UP000663452">
    <property type="component" value="Chromosome"/>
</dbReference>
<evidence type="ECO:0000256" key="1">
    <source>
        <dbReference type="SAM" id="Phobius"/>
    </source>
</evidence>
<organism evidence="2 3">
    <name type="scientific">Paenibacillus tianjinensis</name>
    <dbReference type="NCBI Taxonomy" id="2810347"/>
    <lineage>
        <taxon>Bacteria</taxon>
        <taxon>Bacillati</taxon>
        <taxon>Bacillota</taxon>
        <taxon>Bacilli</taxon>
        <taxon>Bacillales</taxon>
        <taxon>Paenibacillaceae</taxon>
        <taxon>Paenibacillus</taxon>
    </lineage>
</organism>
<name>A0ABX7L8Z0_9BACL</name>
<gene>
    <name evidence="2" type="ORF">JRJ22_21210</name>
</gene>
<evidence type="ECO:0008006" key="4">
    <source>
        <dbReference type="Google" id="ProtNLM"/>
    </source>
</evidence>
<dbReference type="Gene3D" id="3.40.109.10">
    <property type="entry name" value="NADH Oxidase"/>
    <property type="match status" value="1"/>
</dbReference>
<dbReference type="PANTHER" id="PTHR43543:SF1">
    <property type="entry name" value="MALONIC SEMIALDEHYDE REDUCTASE RUTE-RELATED"/>
    <property type="match status" value="1"/>
</dbReference>
<dbReference type="InterPro" id="IPR050461">
    <property type="entry name" value="Nitroreductase_HadB/RutE"/>
</dbReference>
<dbReference type="NCBIfam" id="NF047509">
    <property type="entry name" value="Rv3131_FMN_oxido"/>
    <property type="match status" value="1"/>
</dbReference>
<evidence type="ECO:0000313" key="2">
    <source>
        <dbReference type="EMBL" id="QSF43756.1"/>
    </source>
</evidence>
<evidence type="ECO:0000313" key="3">
    <source>
        <dbReference type="Proteomes" id="UP000663452"/>
    </source>
</evidence>
<keyword evidence="1" id="KW-0812">Transmembrane</keyword>
<dbReference type="PANTHER" id="PTHR43543">
    <property type="entry name" value="MALONIC SEMIALDEHYDE REDUCTASE RUTE-RELATED"/>
    <property type="match status" value="1"/>
</dbReference>
<feature type="transmembrane region" description="Helical" evidence="1">
    <location>
        <begin position="12"/>
        <end position="30"/>
    </location>
</feature>
<accession>A0ABX7L8Z0</accession>